<keyword evidence="2" id="KW-1185">Reference proteome</keyword>
<reference evidence="1" key="1">
    <citation type="journal article" date="2023" name="G3 (Bethesda)">
        <title>A reference genome for the long-term kleptoplast-retaining sea slug Elysia crispata morphotype clarki.</title>
        <authorList>
            <person name="Eastman K.E."/>
            <person name="Pendleton A.L."/>
            <person name="Shaikh M.A."/>
            <person name="Suttiyut T."/>
            <person name="Ogas R."/>
            <person name="Tomko P."/>
            <person name="Gavelis G."/>
            <person name="Widhalm J.R."/>
            <person name="Wisecaver J.H."/>
        </authorList>
    </citation>
    <scope>NUCLEOTIDE SEQUENCE</scope>
    <source>
        <strain evidence="1">ECLA1</strain>
    </source>
</reference>
<dbReference type="Proteomes" id="UP001283361">
    <property type="component" value="Unassembled WGS sequence"/>
</dbReference>
<gene>
    <name evidence="1" type="ORF">RRG08_027827</name>
</gene>
<sequence>MVVADFLAHLGHESPPPRIFTRSDLQVMRAPLRISTTRLSGLQVMRAPLRISTRSDLQVMRAPLLVSPRDLIYRS</sequence>
<proteinExistence type="predicted"/>
<organism evidence="1 2">
    <name type="scientific">Elysia crispata</name>
    <name type="common">lettuce slug</name>
    <dbReference type="NCBI Taxonomy" id="231223"/>
    <lineage>
        <taxon>Eukaryota</taxon>
        <taxon>Metazoa</taxon>
        <taxon>Spiralia</taxon>
        <taxon>Lophotrochozoa</taxon>
        <taxon>Mollusca</taxon>
        <taxon>Gastropoda</taxon>
        <taxon>Heterobranchia</taxon>
        <taxon>Euthyneura</taxon>
        <taxon>Panpulmonata</taxon>
        <taxon>Sacoglossa</taxon>
        <taxon>Placobranchoidea</taxon>
        <taxon>Plakobranchidae</taxon>
        <taxon>Elysia</taxon>
    </lineage>
</organism>
<evidence type="ECO:0000313" key="2">
    <source>
        <dbReference type="Proteomes" id="UP001283361"/>
    </source>
</evidence>
<comment type="caution">
    <text evidence="1">The sequence shown here is derived from an EMBL/GenBank/DDBJ whole genome shotgun (WGS) entry which is preliminary data.</text>
</comment>
<dbReference type="EMBL" id="JAWDGP010000114">
    <property type="protein sequence ID" value="KAK3803550.1"/>
    <property type="molecule type" value="Genomic_DNA"/>
</dbReference>
<dbReference type="AlphaFoldDB" id="A0AAE1EE65"/>
<name>A0AAE1EE65_9GAST</name>
<evidence type="ECO:0000313" key="1">
    <source>
        <dbReference type="EMBL" id="KAK3803550.1"/>
    </source>
</evidence>
<protein>
    <submittedName>
        <fullName evidence="1">Uncharacterized protein</fullName>
    </submittedName>
</protein>
<accession>A0AAE1EE65</accession>